<feature type="domain" description="ASCH" evidence="1">
    <location>
        <begin position="3"/>
        <end position="105"/>
    </location>
</feature>
<sequence length="110" mass="12656">MTMGLAHDQWRLMQAGSKTVEIHLYDAKRQSLQVGQKINFQDTQTGEQLLMTIHQLVVFPDFTALFRRYRGTAVGSQSQDSLAQMVREMHTIYSPEQERQFGVVAIILTR</sequence>
<dbReference type="InterPro" id="IPR015947">
    <property type="entry name" value="PUA-like_sf"/>
</dbReference>
<dbReference type="EMBL" id="DXGJ01000062">
    <property type="protein sequence ID" value="HIW72515.1"/>
    <property type="molecule type" value="Genomic_DNA"/>
</dbReference>
<dbReference type="AlphaFoldDB" id="A0A9D1QS85"/>
<dbReference type="InterPro" id="IPR007374">
    <property type="entry name" value="ASCH_domain"/>
</dbReference>
<dbReference type="SMART" id="SM01022">
    <property type="entry name" value="ASCH"/>
    <property type="match status" value="1"/>
</dbReference>
<evidence type="ECO:0000259" key="1">
    <source>
        <dbReference type="SMART" id="SM01022"/>
    </source>
</evidence>
<dbReference type="SUPFAM" id="SSF88697">
    <property type="entry name" value="PUA domain-like"/>
    <property type="match status" value="1"/>
</dbReference>
<name>A0A9D1QS85_9LACO</name>
<dbReference type="CDD" id="cd06555">
    <property type="entry name" value="ASCH_PF0470_like"/>
    <property type="match status" value="1"/>
</dbReference>
<keyword evidence="2" id="KW-0413">Isomerase</keyword>
<evidence type="ECO:0000313" key="3">
    <source>
        <dbReference type="Proteomes" id="UP000886822"/>
    </source>
</evidence>
<organism evidence="2 3">
    <name type="scientific">Candidatus Levilactobacillus faecigallinarum</name>
    <dbReference type="NCBI Taxonomy" id="2838638"/>
    <lineage>
        <taxon>Bacteria</taxon>
        <taxon>Bacillati</taxon>
        <taxon>Bacillota</taxon>
        <taxon>Bacilli</taxon>
        <taxon>Lactobacillales</taxon>
        <taxon>Lactobacillaceae</taxon>
        <taxon>Levilactobacillus</taxon>
    </lineage>
</organism>
<dbReference type="Gene3D" id="2.30.130.30">
    <property type="entry name" value="Hypothetical protein"/>
    <property type="match status" value="1"/>
</dbReference>
<reference evidence="2" key="2">
    <citation type="submission" date="2021-04" db="EMBL/GenBank/DDBJ databases">
        <authorList>
            <person name="Gilroy R."/>
        </authorList>
    </citation>
    <scope>NUCLEOTIDE SEQUENCE</scope>
    <source>
        <strain evidence="2">CHK173-259</strain>
    </source>
</reference>
<proteinExistence type="predicted"/>
<dbReference type="InterPro" id="IPR016645">
    <property type="entry name" value="UCP016134"/>
</dbReference>
<reference evidence="2" key="1">
    <citation type="journal article" date="2021" name="PeerJ">
        <title>Extensive microbial diversity within the chicken gut microbiome revealed by metagenomics and culture.</title>
        <authorList>
            <person name="Gilroy R."/>
            <person name="Ravi A."/>
            <person name="Getino M."/>
            <person name="Pursley I."/>
            <person name="Horton D.L."/>
            <person name="Alikhan N.F."/>
            <person name="Baker D."/>
            <person name="Gharbi K."/>
            <person name="Hall N."/>
            <person name="Watson M."/>
            <person name="Adriaenssens E.M."/>
            <person name="Foster-Nyarko E."/>
            <person name="Jarju S."/>
            <person name="Secka A."/>
            <person name="Antonio M."/>
            <person name="Oren A."/>
            <person name="Chaudhuri R.R."/>
            <person name="La Ragione R."/>
            <person name="Hildebrand F."/>
            <person name="Pallen M.J."/>
        </authorList>
    </citation>
    <scope>NUCLEOTIDE SEQUENCE</scope>
    <source>
        <strain evidence="2">CHK173-259</strain>
    </source>
</reference>
<dbReference type="Proteomes" id="UP000886822">
    <property type="component" value="Unassembled WGS sequence"/>
</dbReference>
<evidence type="ECO:0000313" key="2">
    <source>
        <dbReference type="EMBL" id="HIW72515.1"/>
    </source>
</evidence>
<protein>
    <submittedName>
        <fullName evidence="2">Isomerase</fullName>
    </submittedName>
</protein>
<gene>
    <name evidence="2" type="ORF">H9875_07815</name>
</gene>
<dbReference type="GO" id="GO:0016853">
    <property type="term" value="F:isomerase activity"/>
    <property type="evidence" value="ECO:0007669"/>
    <property type="project" value="UniProtKB-KW"/>
</dbReference>
<comment type="caution">
    <text evidence="2">The sequence shown here is derived from an EMBL/GenBank/DDBJ whole genome shotgun (WGS) entry which is preliminary data.</text>
</comment>
<dbReference type="PIRSF" id="PIRSF016134">
    <property type="entry name" value="UCP016134"/>
    <property type="match status" value="1"/>
</dbReference>
<accession>A0A9D1QS85</accession>